<feature type="signal peptide" evidence="1">
    <location>
        <begin position="1"/>
        <end position="17"/>
    </location>
</feature>
<dbReference type="InterPro" id="IPR015919">
    <property type="entry name" value="Cadherin-like_sf"/>
</dbReference>
<name>A0ABD2PKK4_9PLAT</name>
<dbReference type="Proteomes" id="UP001626550">
    <property type="component" value="Unassembled WGS sequence"/>
</dbReference>
<organism evidence="2 3">
    <name type="scientific">Cichlidogyrus casuarinus</name>
    <dbReference type="NCBI Taxonomy" id="1844966"/>
    <lineage>
        <taxon>Eukaryota</taxon>
        <taxon>Metazoa</taxon>
        <taxon>Spiralia</taxon>
        <taxon>Lophotrochozoa</taxon>
        <taxon>Platyhelminthes</taxon>
        <taxon>Monogenea</taxon>
        <taxon>Monopisthocotylea</taxon>
        <taxon>Dactylogyridea</taxon>
        <taxon>Ancyrocephalidae</taxon>
        <taxon>Cichlidogyrus</taxon>
    </lineage>
</organism>
<dbReference type="SUPFAM" id="SSF49313">
    <property type="entry name" value="Cadherin-like"/>
    <property type="match status" value="1"/>
</dbReference>
<feature type="chain" id="PRO_5044888363" evidence="1">
    <location>
        <begin position="18"/>
        <end position="95"/>
    </location>
</feature>
<gene>
    <name evidence="2" type="ORF">Ciccas_013441</name>
</gene>
<reference evidence="2 3" key="1">
    <citation type="submission" date="2024-11" db="EMBL/GenBank/DDBJ databases">
        <title>Adaptive evolution of stress response genes in parasites aligns with host niche diversity.</title>
        <authorList>
            <person name="Hahn C."/>
            <person name="Resl P."/>
        </authorList>
    </citation>
    <scope>NUCLEOTIDE SEQUENCE [LARGE SCALE GENOMIC DNA]</scope>
    <source>
        <strain evidence="2">EGGRZ-B1_66</strain>
        <tissue evidence="2">Body</tissue>
    </source>
</reference>
<protein>
    <submittedName>
        <fullName evidence="2">Uncharacterized protein</fullName>
    </submittedName>
</protein>
<dbReference type="EMBL" id="JBJKFK010005991">
    <property type="protein sequence ID" value="KAL3308033.1"/>
    <property type="molecule type" value="Genomic_DNA"/>
</dbReference>
<evidence type="ECO:0000313" key="2">
    <source>
        <dbReference type="EMBL" id="KAL3308033.1"/>
    </source>
</evidence>
<comment type="caution">
    <text evidence="2">The sequence shown here is derived from an EMBL/GenBank/DDBJ whole genome shotgun (WGS) entry which is preliminary data.</text>
</comment>
<dbReference type="AlphaFoldDB" id="A0ABD2PKK4"/>
<keyword evidence="1" id="KW-0732">Signal</keyword>
<accession>A0ABD2PKK4</accession>
<sequence length="95" mass="10457">MALNANFRLCCIQVPLAVFITLGKVSENSETPIKVAFVQVRDADNDGKDRVTCALLEGGKFGLREIAPSREGSDGTDYILELLQPVDREEAEFIK</sequence>
<keyword evidence="3" id="KW-1185">Reference proteome</keyword>
<evidence type="ECO:0000256" key="1">
    <source>
        <dbReference type="SAM" id="SignalP"/>
    </source>
</evidence>
<dbReference type="Gene3D" id="2.60.40.60">
    <property type="entry name" value="Cadherins"/>
    <property type="match status" value="1"/>
</dbReference>
<proteinExistence type="predicted"/>
<evidence type="ECO:0000313" key="3">
    <source>
        <dbReference type="Proteomes" id="UP001626550"/>
    </source>
</evidence>
<feature type="non-terminal residue" evidence="2">
    <location>
        <position position="95"/>
    </location>
</feature>